<keyword evidence="1" id="KW-1133">Transmembrane helix</keyword>
<evidence type="ECO:0000313" key="3">
    <source>
        <dbReference type="Proteomes" id="UP000215483"/>
    </source>
</evidence>
<dbReference type="RefSeq" id="WP_094217869.1">
    <property type="nucleotide sequence ID" value="NZ_MCGQ01000016.1"/>
</dbReference>
<gene>
    <name evidence="2" type="ORF">BEK98_19105</name>
</gene>
<feature type="transmembrane region" description="Helical" evidence="1">
    <location>
        <begin position="172"/>
        <end position="196"/>
    </location>
</feature>
<feature type="transmembrane region" description="Helical" evidence="1">
    <location>
        <begin position="238"/>
        <end position="259"/>
    </location>
</feature>
<feature type="transmembrane region" description="Helical" evidence="1">
    <location>
        <begin position="144"/>
        <end position="166"/>
    </location>
</feature>
<name>A0A233SED2_STRDA</name>
<feature type="transmembrane region" description="Helical" evidence="1">
    <location>
        <begin position="112"/>
        <end position="132"/>
    </location>
</feature>
<keyword evidence="1" id="KW-0812">Transmembrane</keyword>
<dbReference type="AlphaFoldDB" id="A0A233SED2"/>
<proteinExistence type="predicted"/>
<feature type="transmembrane region" description="Helical" evidence="1">
    <location>
        <begin position="208"/>
        <end position="232"/>
    </location>
</feature>
<accession>A0A233SED2</accession>
<keyword evidence="3" id="KW-1185">Reference proteome</keyword>
<reference evidence="2 3" key="1">
    <citation type="submission" date="2016-07" db="EMBL/GenBank/DDBJ databases">
        <title>Draft genome of Streptomyces diastatochromogenes.</title>
        <authorList>
            <person name="Podduturi R."/>
            <person name="Lukassen M.B."/>
            <person name="Clausen N."/>
            <person name="Nielsen J.L."/>
            <person name="Jorgensen N.O."/>
        </authorList>
    </citation>
    <scope>NUCLEOTIDE SEQUENCE [LARGE SCALE GENOMIC DNA]</scope>
    <source>
        <strain evidence="2 3">DSM 40608</strain>
    </source>
</reference>
<organism evidence="2 3">
    <name type="scientific">Streptomyces diastatochromogenes</name>
    <dbReference type="NCBI Taxonomy" id="42236"/>
    <lineage>
        <taxon>Bacteria</taxon>
        <taxon>Bacillati</taxon>
        <taxon>Actinomycetota</taxon>
        <taxon>Actinomycetes</taxon>
        <taxon>Kitasatosporales</taxon>
        <taxon>Streptomycetaceae</taxon>
        <taxon>Streptomyces</taxon>
    </lineage>
</organism>
<keyword evidence="1" id="KW-0472">Membrane</keyword>
<dbReference type="Proteomes" id="UP000215483">
    <property type="component" value="Unassembled WGS sequence"/>
</dbReference>
<comment type="caution">
    <text evidence="2">The sequence shown here is derived from an EMBL/GenBank/DDBJ whole genome shotgun (WGS) entry which is preliminary data.</text>
</comment>
<protein>
    <submittedName>
        <fullName evidence="2">Uncharacterized protein</fullName>
    </submittedName>
</protein>
<feature type="transmembrane region" description="Helical" evidence="1">
    <location>
        <begin position="72"/>
        <end position="92"/>
    </location>
</feature>
<evidence type="ECO:0000313" key="2">
    <source>
        <dbReference type="EMBL" id="OXY94008.1"/>
    </source>
</evidence>
<evidence type="ECO:0000256" key="1">
    <source>
        <dbReference type="SAM" id="Phobius"/>
    </source>
</evidence>
<dbReference type="EMBL" id="MCGQ01000016">
    <property type="protein sequence ID" value="OXY94008.1"/>
    <property type="molecule type" value="Genomic_DNA"/>
</dbReference>
<dbReference type="OrthoDB" id="3480012at2"/>
<sequence>MIDMAARLALRAYPPSFRERYGCELEALVEDTGARPSVVADLLVGALRAWLHPVMPDQSAERHRRRMQASVATTWVAWCAALYALPIVNFILSEGPWPTPDLVRRLLDVAEYAMYGAGLILLVGALALLVETSRAGDWTAWRPLVVLIPTLPTWLIAPLLLAFASIDPISYWVGALAVLGPAAFLISVAVTPAVVVTRCRPSAKVLRLLALSGVAVAFAVTTTGIACVAALITNTADAAQLVTMPILAVTVAASAAALVSSGRGAKAALHREHPVELEGDV</sequence>